<comment type="caution">
    <text evidence="1">The sequence shown here is derived from an EMBL/GenBank/DDBJ whole genome shotgun (WGS) entry which is preliminary data.</text>
</comment>
<gene>
    <name evidence="1" type="ORF">N3K66_004982</name>
</gene>
<keyword evidence="2" id="KW-1185">Reference proteome</keyword>
<sequence length="462" mass="50531">MTLTVLSDNQVKSILEDLTVDELDEFRTVLSSALNEFSTNTQADLAGLYQQPDRTSTYHASAKTTTLYMPSCGPEGMGCKVVSLANTGATADGPSATPTGVVNLFSPDGQPAALIQASTLTAFRTALASACLVSRRRHVRTITVFGAGNQAYWHVRLALMMRGKGILNVNIINHRFSDTAALFMQRFVKVDKNVRQREGWDACKFNVLTPAFHDFDRLLTENVLDADVIYCCTPSRIELFDGGILTSHEGRRRGRLIVAVGSFTPEMRELPEALLRQATKHHDRAHRHFHKHAEEGGVVVVDTLEGALKESGEIIHAKIGPGQLVELGELVMLHRLAIEDSETNTIHSQTSTSTSDSDKLDFGNTAMSSVFSSEADKPSRSSSPNRSPSSPKLSFSLPFRKASMHSPDLDKKKKEEDSLARWLRDGTVVYKSVGLGLMDLVVGAHLVKVATEKGVGTKVHDF</sequence>
<proteinExistence type="predicted"/>
<dbReference type="EMBL" id="CM047943">
    <property type="protein sequence ID" value="KAI9900720.1"/>
    <property type="molecule type" value="Genomic_DNA"/>
</dbReference>
<evidence type="ECO:0000313" key="1">
    <source>
        <dbReference type="EMBL" id="KAI9900720.1"/>
    </source>
</evidence>
<evidence type="ECO:0000313" key="2">
    <source>
        <dbReference type="Proteomes" id="UP001163324"/>
    </source>
</evidence>
<dbReference type="Proteomes" id="UP001163324">
    <property type="component" value="Chromosome 4"/>
</dbReference>
<name>A0ACC0V2U7_9HYPO</name>
<organism evidence="1 2">
    <name type="scientific">Trichothecium roseum</name>
    <dbReference type="NCBI Taxonomy" id="47278"/>
    <lineage>
        <taxon>Eukaryota</taxon>
        <taxon>Fungi</taxon>
        <taxon>Dikarya</taxon>
        <taxon>Ascomycota</taxon>
        <taxon>Pezizomycotina</taxon>
        <taxon>Sordariomycetes</taxon>
        <taxon>Hypocreomycetidae</taxon>
        <taxon>Hypocreales</taxon>
        <taxon>Hypocreales incertae sedis</taxon>
        <taxon>Trichothecium</taxon>
    </lineage>
</organism>
<reference evidence="1" key="1">
    <citation type="submission" date="2022-10" db="EMBL/GenBank/DDBJ databases">
        <title>Complete Genome of Trichothecium roseum strain YXFP-22015, a Plant Pathogen Isolated from Citrus.</title>
        <authorList>
            <person name="Wang Y."/>
            <person name="Zhu L."/>
        </authorList>
    </citation>
    <scope>NUCLEOTIDE SEQUENCE</scope>
    <source>
        <strain evidence="1">YXFP-22015</strain>
    </source>
</reference>
<accession>A0ACC0V2U7</accession>
<protein>
    <submittedName>
        <fullName evidence="1">Uncharacterized protein</fullName>
    </submittedName>
</protein>